<dbReference type="OrthoDB" id="3549294at2759"/>
<organism evidence="2 3">
    <name type="scientific">[Emmonsia] crescens</name>
    <dbReference type="NCBI Taxonomy" id="73230"/>
    <lineage>
        <taxon>Eukaryota</taxon>
        <taxon>Fungi</taxon>
        <taxon>Dikarya</taxon>
        <taxon>Ascomycota</taxon>
        <taxon>Pezizomycotina</taxon>
        <taxon>Eurotiomycetes</taxon>
        <taxon>Eurotiomycetidae</taxon>
        <taxon>Onygenales</taxon>
        <taxon>Ajellomycetaceae</taxon>
        <taxon>Emergomyces</taxon>
    </lineage>
</organism>
<evidence type="ECO:0000256" key="1">
    <source>
        <dbReference type="SAM" id="MobiDB-lite"/>
    </source>
</evidence>
<name>A0A0G2J8M7_9EURO</name>
<feature type="region of interest" description="Disordered" evidence="1">
    <location>
        <begin position="565"/>
        <end position="589"/>
    </location>
</feature>
<evidence type="ECO:0000313" key="2">
    <source>
        <dbReference type="EMBL" id="KKZ62501.1"/>
    </source>
</evidence>
<dbReference type="EMBL" id="LCZI01001075">
    <property type="protein sequence ID" value="KKZ62501.1"/>
    <property type="molecule type" value="Genomic_DNA"/>
</dbReference>
<accession>A0A0G2J8M7</accession>
<dbReference type="Proteomes" id="UP000034164">
    <property type="component" value="Unassembled WGS sequence"/>
</dbReference>
<protein>
    <submittedName>
        <fullName evidence="2">Uncharacterized protein</fullName>
    </submittedName>
</protein>
<gene>
    <name evidence="2" type="ORF">EMCG_03096</name>
</gene>
<proteinExistence type="predicted"/>
<dbReference type="AlphaFoldDB" id="A0A0G2J8M7"/>
<reference evidence="3" key="1">
    <citation type="journal article" date="2015" name="PLoS Genet.">
        <title>The dynamic genome and transcriptome of the human fungal pathogen Blastomyces and close relative Emmonsia.</title>
        <authorList>
            <person name="Munoz J.F."/>
            <person name="Gauthier G.M."/>
            <person name="Desjardins C.A."/>
            <person name="Gallo J.E."/>
            <person name="Holder J."/>
            <person name="Sullivan T.D."/>
            <person name="Marty A.J."/>
            <person name="Carmen J.C."/>
            <person name="Chen Z."/>
            <person name="Ding L."/>
            <person name="Gujja S."/>
            <person name="Magrini V."/>
            <person name="Misas E."/>
            <person name="Mitreva M."/>
            <person name="Priest M."/>
            <person name="Saif S."/>
            <person name="Whiston E.A."/>
            <person name="Young S."/>
            <person name="Zeng Q."/>
            <person name="Goldman W.E."/>
            <person name="Mardis E.R."/>
            <person name="Taylor J.W."/>
            <person name="McEwen J.G."/>
            <person name="Clay O.K."/>
            <person name="Klein B.S."/>
            <person name="Cuomo C.A."/>
        </authorList>
    </citation>
    <scope>NUCLEOTIDE SEQUENCE [LARGE SCALE GENOMIC DNA]</scope>
    <source>
        <strain evidence="3">UAMH 3008</strain>
    </source>
</reference>
<dbReference type="VEuPathDB" id="FungiDB:EMCG_03096"/>
<comment type="caution">
    <text evidence="2">The sequence shown here is derived from an EMBL/GenBank/DDBJ whole genome shotgun (WGS) entry which is preliminary data.</text>
</comment>
<sequence>MEPEDAVRPSIEKSRTVYEQGFCIWTTLHTRARQEPSLPQTCFQIQDTFRQLPPLVHDLDLKCKYNCLYATGRSIWETSWGQCKIPLVEKRLELPVSINHSTRLALSESLEPTYQKWFNHEENHLSVLILAWSYIFSARWVELMPGAELTYTEKHAEYGNNKGEEQTQVMVDVGDVDDDAARWWAAVLSPGEGWQAYLTWEQARFRSPWSTVLETQAKFTLSCRKPLCHTSTTAPSFTTAVRFLAEYCNLHNIVDQTLAALSSTLFLPSLHTKKNPISLPKPDCHKRQRLKPAISEPTEQKQLGFISEQVVPELDKLLTLSCNTWGLRSLLSSVFYEPGIPCNAVSPWLQSTFTVLDSVEDDHLLAHIMMNRVPQVSFLWLGGIIVGTHKNVLQDGRFGLMPIELHAASWCSVTQSFLQEPVSQPPITNGALLRSDECRLLYLTQAERHSRWPVSPWMPFGITALEDAEIEVRLHAQCTGHGLQYADWHWACRNGQLIRPMCIKATTPARPQAGHSVINTPIRYEALNLKEESASENATLNIFGWLRIDGYPPRERGISDHEWINLGESDNESPSLNESPRSHAAPTPKAVVEDWIQQSILIPDSMMNPSQI</sequence>
<evidence type="ECO:0000313" key="3">
    <source>
        <dbReference type="Proteomes" id="UP000034164"/>
    </source>
</evidence>